<gene>
    <name evidence="1" type="ORF">CBM2634_P30004</name>
</gene>
<reference evidence="1 2" key="1">
    <citation type="submission" date="2018-01" db="EMBL/GenBank/DDBJ databases">
        <authorList>
            <person name="Gaut B.S."/>
            <person name="Morton B.R."/>
            <person name="Clegg M.T."/>
            <person name="Duvall M.R."/>
        </authorList>
    </citation>
    <scope>NUCLEOTIDE SEQUENCE [LARGE SCALE GENOMIC DNA]</scope>
    <source>
        <strain evidence="1">Cupriavidus taiwanensis cmp 52</strain>
    </source>
</reference>
<protein>
    <submittedName>
        <fullName evidence="1">Uncharacterized protein</fullName>
    </submittedName>
</protein>
<dbReference type="Proteomes" id="UP000256805">
    <property type="component" value="Unassembled WGS sequence"/>
</dbReference>
<dbReference type="EMBL" id="OVTA01000065">
    <property type="protein sequence ID" value="SPS02260.1"/>
    <property type="molecule type" value="Genomic_DNA"/>
</dbReference>
<evidence type="ECO:0000313" key="2">
    <source>
        <dbReference type="Proteomes" id="UP000256805"/>
    </source>
</evidence>
<proteinExistence type="predicted"/>
<evidence type="ECO:0000313" key="1">
    <source>
        <dbReference type="EMBL" id="SPS02260.1"/>
    </source>
</evidence>
<name>A0A375JDS3_9BURK</name>
<dbReference type="AlphaFoldDB" id="A0A375JDS3"/>
<sequence length="95" mass="10295">MDALFEHDAGRGALHFRIPVQAEATDNVCRSLPVRGGGTAVAVVVRAEGCPELVDIGDLAVFSAPCRYPVRLGRTRHCCRYRVGHPPARTRDARG</sequence>
<accession>A0A375JDS3</accession>
<organism evidence="1 2">
    <name type="scientific">Cupriavidus taiwanensis</name>
    <dbReference type="NCBI Taxonomy" id="164546"/>
    <lineage>
        <taxon>Bacteria</taxon>
        <taxon>Pseudomonadati</taxon>
        <taxon>Pseudomonadota</taxon>
        <taxon>Betaproteobacteria</taxon>
        <taxon>Burkholderiales</taxon>
        <taxon>Burkholderiaceae</taxon>
        <taxon>Cupriavidus</taxon>
    </lineage>
</organism>